<comment type="caution">
    <text evidence="2">The sequence shown here is derived from an EMBL/GenBank/DDBJ whole genome shotgun (WGS) entry which is preliminary data.</text>
</comment>
<feature type="domain" description="N-acetyltransferase" evidence="1">
    <location>
        <begin position="42"/>
        <end position="133"/>
    </location>
</feature>
<dbReference type="InterPro" id="IPR016181">
    <property type="entry name" value="Acyl_CoA_acyltransferase"/>
</dbReference>
<dbReference type="RefSeq" id="WP_377280894.1">
    <property type="nucleotide sequence ID" value="NZ_JBHRSI010000002.1"/>
</dbReference>
<organism evidence="2 3">
    <name type="scientific">Phenylobacterium terrae</name>
    <dbReference type="NCBI Taxonomy" id="2665495"/>
    <lineage>
        <taxon>Bacteria</taxon>
        <taxon>Pseudomonadati</taxon>
        <taxon>Pseudomonadota</taxon>
        <taxon>Alphaproteobacteria</taxon>
        <taxon>Caulobacterales</taxon>
        <taxon>Caulobacteraceae</taxon>
        <taxon>Phenylobacterium</taxon>
    </lineage>
</organism>
<proteinExistence type="predicted"/>
<dbReference type="Gene3D" id="3.40.630.30">
    <property type="match status" value="1"/>
</dbReference>
<name>A0ABW4N3P7_9CAUL</name>
<dbReference type="Pfam" id="PF00583">
    <property type="entry name" value="Acetyltransf_1"/>
    <property type="match status" value="1"/>
</dbReference>
<dbReference type="GO" id="GO:0016746">
    <property type="term" value="F:acyltransferase activity"/>
    <property type="evidence" value="ECO:0007669"/>
    <property type="project" value="UniProtKB-KW"/>
</dbReference>
<dbReference type="EMBL" id="JBHUEY010000006">
    <property type="protein sequence ID" value="MFD1784757.1"/>
    <property type="molecule type" value="Genomic_DNA"/>
</dbReference>
<gene>
    <name evidence="2" type="ORF">ACFSC0_15240</name>
</gene>
<dbReference type="SUPFAM" id="SSF55729">
    <property type="entry name" value="Acyl-CoA N-acyltransferases (Nat)"/>
    <property type="match status" value="1"/>
</dbReference>
<dbReference type="InterPro" id="IPR000182">
    <property type="entry name" value="GNAT_dom"/>
</dbReference>
<protein>
    <submittedName>
        <fullName evidence="2">GNAT family N-acetyltransferase</fullName>
        <ecNumber evidence="2">2.3.1.-</ecNumber>
    </submittedName>
</protein>
<keyword evidence="2" id="KW-0012">Acyltransferase</keyword>
<dbReference type="EC" id="2.3.1.-" evidence="2"/>
<dbReference type="Proteomes" id="UP001597237">
    <property type="component" value="Unassembled WGS sequence"/>
</dbReference>
<evidence type="ECO:0000259" key="1">
    <source>
        <dbReference type="Pfam" id="PF00583"/>
    </source>
</evidence>
<accession>A0ABW4N3P7</accession>
<keyword evidence="2" id="KW-0808">Transferase</keyword>
<keyword evidence="3" id="KW-1185">Reference proteome</keyword>
<evidence type="ECO:0000313" key="3">
    <source>
        <dbReference type="Proteomes" id="UP001597237"/>
    </source>
</evidence>
<sequence>MNSVVLEPAGADRIATLANLFQLYTHDFSEHWAGTDEGELEEDGRFAPYPYLESYWSDADRVPLLLRAAGRLAGFCLINRHHHGARPVDWNVAEFFVVRKHRRAGVGAAAATAVFQARPGVWEVAVARRNTGALVFWRGVIESQPGLSALHELDDASDWDGTVFRFRIG</sequence>
<evidence type="ECO:0000313" key="2">
    <source>
        <dbReference type="EMBL" id="MFD1784757.1"/>
    </source>
</evidence>
<reference evidence="3" key="1">
    <citation type="journal article" date="2019" name="Int. J. Syst. Evol. Microbiol.">
        <title>The Global Catalogue of Microorganisms (GCM) 10K type strain sequencing project: providing services to taxonomists for standard genome sequencing and annotation.</title>
        <authorList>
            <consortium name="The Broad Institute Genomics Platform"/>
            <consortium name="The Broad Institute Genome Sequencing Center for Infectious Disease"/>
            <person name="Wu L."/>
            <person name="Ma J."/>
        </authorList>
    </citation>
    <scope>NUCLEOTIDE SEQUENCE [LARGE SCALE GENOMIC DNA]</scope>
    <source>
        <strain evidence="3">DFY28</strain>
    </source>
</reference>